<dbReference type="VEuPathDB" id="FungiDB:BO71DRAFT_122205"/>
<proteinExistence type="predicted"/>
<name>A0A319DJA4_9EURO</name>
<evidence type="ECO:0000313" key="2">
    <source>
        <dbReference type="EMBL" id="PYH97615.1"/>
    </source>
</evidence>
<evidence type="ECO:0000256" key="1">
    <source>
        <dbReference type="SAM" id="MobiDB-lite"/>
    </source>
</evidence>
<feature type="region of interest" description="Disordered" evidence="1">
    <location>
        <begin position="1"/>
        <end position="55"/>
    </location>
</feature>
<dbReference type="Proteomes" id="UP000247810">
    <property type="component" value="Unassembled WGS sequence"/>
</dbReference>
<feature type="region of interest" description="Disordered" evidence="1">
    <location>
        <begin position="74"/>
        <end position="193"/>
    </location>
</feature>
<dbReference type="EMBL" id="KZ825822">
    <property type="protein sequence ID" value="PYH97615.1"/>
    <property type="molecule type" value="Genomic_DNA"/>
</dbReference>
<gene>
    <name evidence="2" type="ORF">BO71DRAFT_122205</name>
</gene>
<organism evidence="2 3">
    <name type="scientific">Aspergillus ellipticus CBS 707.79</name>
    <dbReference type="NCBI Taxonomy" id="1448320"/>
    <lineage>
        <taxon>Eukaryota</taxon>
        <taxon>Fungi</taxon>
        <taxon>Dikarya</taxon>
        <taxon>Ascomycota</taxon>
        <taxon>Pezizomycotina</taxon>
        <taxon>Eurotiomycetes</taxon>
        <taxon>Eurotiomycetidae</taxon>
        <taxon>Eurotiales</taxon>
        <taxon>Aspergillaceae</taxon>
        <taxon>Aspergillus</taxon>
        <taxon>Aspergillus subgen. Circumdati</taxon>
    </lineage>
</organism>
<sequence>MRRAEPLSPAGTTVTRPHVSDAAHASSRGSRQIGFSLPTTTAPCRETPLPPLYTTPFHPSPYHSFLIAPRHGSIGPRPRHGCGLELGVRPPEGGAEESQKATRPATPPQPTRPRGAIARARPTTHSHAPPSIPERNRSQPQHAVGNPHLPASFLRRLRPFRRARAGHQVIPFGEAHRNHTREALPSSDRPVAR</sequence>
<keyword evidence="3" id="KW-1185">Reference proteome</keyword>
<reference evidence="2 3" key="1">
    <citation type="submission" date="2018-02" db="EMBL/GenBank/DDBJ databases">
        <title>The genomes of Aspergillus section Nigri reveals drivers in fungal speciation.</title>
        <authorList>
            <consortium name="DOE Joint Genome Institute"/>
            <person name="Vesth T.C."/>
            <person name="Nybo J."/>
            <person name="Theobald S."/>
            <person name="Brandl J."/>
            <person name="Frisvad J.C."/>
            <person name="Nielsen K.F."/>
            <person name="Lyhne E.K."/>
            <person name="Kogle M.E."/>
            <person name="Kuo A."/>
            <person name="Riley R."/>
            <person name="Clum A."/>
            <person name="Nolan M."/>
            <person name="Lipzen A."/>
            <person name="Salamov A."/>
            <person name="Henrissat B."/>
            <person name="Wiebenga A."/>
            <person name="De vries R.P."/>
            <person name="Grigoriev I.V."/>
            <person name="Mortensen U.H."/>
            <person name="Andersen M.R."/>
            <person name="Baker S.E."/>
        </authorList>
    </citation>
    <scope>NUCLEOTIDE SEQUENCE [LARGE SCALE GENOMIC DNA]</scope>
    <source>
        <strain evidence="2 3">CBS 707.79</strain>
    </source>
</reference>
<dbReference type="AlphaFoldDB" id="A0A319DJA4"/>
<protein>
    <submittedName>
        <fullName evidence="2">Uncharacterized protein</fullName>
    </submittedName>
</protein>
<evidence type="ECO:0000313" key="3">
    <source>
        <dbReference type="Proteomes" id="UP000247810"/>
    </source>
</evidence>
<feature type="compositionally biased region" description="Basic residues" evidence="1">
    <location>
        <begin position="155"/>
        <end position="165"/>
    </location>
</feature>
<accession>A0A319DJA4</accession>